<evidence type="ECO:0000313" key="2">
    <source>
        <dbReference type="Proteomes" id="UP001375240"/>
    </source>
</evidence>
<dbReference type="EMBL" id="JAVHNQ010000011">
    <property type="protein sequence ID" value="KAK6336303.1"/>
    <property type="molecule type" value="Genomic_DNA"/>
</dbReference>
<accession>A0AAV9U8R1</accession>
<dbReference type="AlphaFoldDB" id="A0AAV9U8R1"/>
<comment type="caution">
    <text evidence="1">The sequence shown here is derived from an EMBL/GenBank/DDBJ whole genome shotgun (WGS) entry which is preliminary data.</text>
</comment>
<evidence type="ECO:0000313" key="1">
    <source>
        <dbReference type="EMBL" id="KAK6336303.1"/>
    </source>
</evidence>
<proteinExistence type="predicted"/>
<protein>
    <submittedName>
        <fullName evidence="1">Uncharacterized protein</fullName>
    </submittedName>
</protein>
<name>A0AAV9U8R1_9PEZI</name>
<gene>
    <name evidence="1" type="ORF">TWF696_001865</name>
</gene>
<reference evidence="1 2" key="1">
    <citation type="submission" date="2019-10" db="EMBL/GenBank/DDBJ databases">
        <authorList>
            <person name="Palmer J.M."/>
        </authorList>
    </citation>
    <scope>NUCLEOTIDE SEQUENCE [LARGE SCALE GENOMIC DNA]</scope>
    <source>
        <strain evidence="1 2">TWF696</strain>
    </source>
</reference>
<keyword evidence="2" id="KW-1185">Reference proteome</keyword>
<dbReference type="Proteomes" id="UP001375240">
    <property type="component" value="Unassembled WGS sequence"/>
</dbReference>
<organism evidence="1 2">
    <name type="scientific">Orbilia brochopaga</name>
    <dbReference type="NCBI Taxonomy" id="3140254"/>
    <lineage>
        <taxon>Eukaryota</taxon>
        <taxon>Fungi</taxon>
        <taxon>Dikarya</taxon>
        <taxon>Ascomycota</taxon>
        <taxon>Pezizomycotina</taxon>
        <taxon>Orbiliomycetes</taxon>
        <taxon>Orbiliales</taxon>
        <taxon>Orbiliaceae</taxon>
        <taxon>Orbilia</taxon>
    </lineage>
</organism>
<sequence length="186" mass="21052">MSTGSSRASEYGTTIKNGQIHHLEEHLVGDYTNEYLHLNLGLCDLSPVTKRDYVKIAILDKNKHAQLEITMDRFTTSLSVNQQNSCGDWKKAEKYDLREFFTSGEEAVIKIWAASETGSSPTKVFVVDAPEKQIKTGIQCFESSHWLRFERSCNPNVMEVDQIDMSHWVPDDERFAPPTCHGGCAH</sequence>